<dbReference type="PANTHER" id="PTHR33990">
    <property type="entry name" value="PROTEIN YJDN-RELATED"/>
    <property type="match status" value="1"/>
</dbReference>
<protein>
    <submittedName>
        <fullName evidence="2">VOC family protein</fullName>
    </submittedName>
</protein>
<dbReference type="InterPro" id="IPR028973">
    <property type="entry name" value="PhnB-like"/>
</dbReference>
<comment type="caution">
    <text evidence="2">The sequence shown here is derived from an EMBL/GenBank/DDBJ whole genome shotgun (WGS) entry which is preliminary data.</text>
</comment>
<dbReference type="EMBL" id="SOHL01000027">
    <property type="protein sequence ID" value="TFD68479.1"/>
    <property type="molecule type" value="Genomic_DNA"/>
</dbReference>
<dbReference type="Gene3D" id="3.10.180.10">
    <property type="entry name" value="2,3-Dihydroxybiphenyl 1,2-Dioxygenase, domain 1"/>
    <property type="match status" value="1"/>
</dbReference>
<evidence type="ECO:0000313" key="3">
    <source>
        <dbReference type="Proteomes" id="UP000297983"/>
    </source>
</evidence>
<dbReference type="InterPro" id="IPR029068">
    <property type="entry name" value="Glyas_Bleomycin-R_OHBP_Dase"/>
</dbReference>
<name>A0A4R9AS75_9MICO</name>
<feature type="domain" description="PhnB-like" evidence="1">
    <location>
        <begin position="13"/>
        <end position="122"/>
    </location>
</feature>
<organism evidence="2 3">
    <name type="scientific">Cryobacterium gelidum</name>
    <dbReference type="NCBI Taxonomy" id="1259164"/>
    <lineage>
        <taxon>Bacteria</taxon>
        <taxon>Bacillati</taxon>
        <taxon>Actinomycetota</taxon>
        <taxon>Actinomycetes</taxon>
        <taxon>Micrococcales</taxon>
        <taxon>Microbacteriaceae</taxon>
        <taxon>Cryobacterium</taxon>
    </lineage>
</organism>
<accession>A0A4R9AS75</accession>
<dbReference type="InterPro" id="IPR009725">
    <property type="entry name" value="3_dmu_93_MTrfase"/>
</dbReference>
<sequence length="163" mass="17450">MPKCVACGSNTASWFDGQAEQAANFYISIFPNSRMLNVARYPEGGPAPAGSAMSVSFVLDGLENQGLNAGPQFSFTEAISFFVQVETQAEIDDFWNQLTSNGGEPGNCGWLKDQFGLSWQVVPTTLGQLLGDLDPARASRVMATMMGQTNIIIADLRASADSE</sequence>
<dbReference type="SUPFAM" id="SSF54593">
    <property type="entry name" value="Glyoxalase/Bleomycin resistance protein/Dihydroxybiphenyl dioxygenase"/>
    <property type="match status" value="1"/>
</dbReference>
<evidence type="ECO:0000313" key="2">
    <source>
        <dbReference type="EMBL" id="TFD68479.1"/>
    </source>
</evidence>
<proteinExistence type="predicted"/>
<dbReference type="Proteomes" id="UP000297983">
    <property type="component" value="Unassembled WGS sequence"/>
</dbReference>
<evidence type="ECO:0000259" key="1">
    <source>
        <dbReference type="Pfam" id="PF06983"/>
    </source>
</evidence>
<dbReference type="Pfam" id="PF06983">
    <property type="entry name" value="3-dmu-9_3-mt"/>
    <property type="match status" value="1"/>
</dbReference>
<reference evidence="2 3" key="1">
    <citation type="submission" date="2019-03" db="EMBL/GenBank/DDBJ databases">
        <title>Genomics of glacier-inhabiting Cryobacterium strains.</title>
        <authorList>
            <person name="Liu Q."/>
            <person name="Xin Y.-H."/>
        </authorList>
    </citation>
    <scope>NUCLEOTIDE SEQUENCE [LARGE SCALE GENOMIC DNA]</scope>
    <source>
        <strain evidence="2 3">Hz16</strain>
    </source>
</reference>
<dbReference type="PANTHER" id="PTHR33990:SF2">
    <property type="entry name" value="PHNB-LIKE DOMAIN-CONTAINING PROTEIN"/>
    <property type="match status" value="1"/>
</dbReference>
<keyword evidence="3" id="KW-1185">Reference proteome</keyword>
<dbReference type="CDD" id="cd06588">
    <property type="entry name" value="PhnB_like"/>
    <property type="match status" value="1"/>
</dbReference>
<dbReference type="AlphaFoldDB" id="A0A4R9AS75"/>
<dbReference type="PIRSF" id="PIRSF021700">
    <property type="entry name" value="3_dmu_93_MTrfase"/>
    <property type="match status" value="1"/>
</dbReference>
<gene>
    <name evidence="2" type="ORF">E3T50_14665</name>
</gene>